<dbReference type="SMART" id="SM00131">
    <property type="entry name" value="KU"/>
    <property type="match status" value="1"/>
</dbReference>
<evidence type="ECO:0000259" key="2">
    <source>
        <dbReference type="PROSITE" id="PS50279"/>
    </source>
</evidence>
<dbReference type="WBParaSite" id="NBR_0001144601-mRNA-1">
    <property type="protein sequence ID" value="NBR_0001144601-mRNA-1"/>
    <property type="gene ID" value="NBR_0001144601"/>
</dbReference>
<accession>A0A0N4Y5Y1</accession>
<dbReference type="PANTHER" id="PTHR47248:SF6">
    <property type="entry name" value="BPTI_KUNITZ INHIBITOR DOMAIN-CONTAINING PROTEIN"/>
    <property type="match status" value="1"/>
</dbReference>
<sequence length="101" mass="11259">MCTTLTFVFAMVAVVVGGRFPDPPVFASPQHYPSICYLPPDSGLCSENTSSTEDSSDLLTRYYFDVTTDQCYPFGVQNCGGNENRFKTRTDCQNYCRLGNK</sequence>
<dbReference type="InterPro" id="IPR052861">
    <property type="entry name" value="BPTI/Kunitz_domain"/>
</dbReference>
<feature type="signal peptide" evidence="1">
    <location>
        <begin position="1"/>
        <end position="17"/>
    </location>
</feature>
<evidence type="ECO:0000256" key="1">
    <source>
        <dbReference type="SAM" id="SignalP"/>
    </source>
</evidence>
<dbReference type="InterPro" id="IPR002223">
    <property type="entry name" value="Kunitz_BPTI"/>
</dbReference>
<organism evidence="5">
    <name type="scientific">Nippostrongylus brasiliensis</name>
    <name type="common">Rat hookworm</name>
    <dbReference type="NCBI Taxonomy" id="27835"/>
    <lineage>
        <taxon>Eukaryota</taxon>
        <taxon>Metazoa</taxon>
        <taxon>Ecdysozoa</taxon>
        <taxon>Nematoda</taxon>
        <taxon>Chromadorea</taxon>
        <taxon>Rhabditida</taxon>
        <taxon>Rhabditina</taxon>
        <taxon>Rhabditomorpha</taxon>
        <taxon>Strongyloidea</taxon>
        <taxon>Heligmosomidae</taxon>
        <taxon>Nippostrongylus</taxon>
    </lineage>
</organism>
<evidence type="ECO:0000313" key="4">
    <source>
        <dbReference type="Proteomes" id="UP000271162"/>
    </source>
</evidence>
<dbReference type="Proteomes" id="UP000271162">
    <property type="component" value="Unassembled WGS sequence"/>
</dbReference>
<dbReference type="Pfam" id="PF00014">
    <property type="entry name" value="Kunitz_BPTI"/>
    <property type="match status" value="1"/>
</dbReference>
<dbReference type="InterPro" id="IPR036880">
    <property type="entry name" value="Kunitz_BPTI_sf"/>
</dbReference>
<keyword evidence="1" id="KW-0732">Signal</keyword>
<dbReference type="PROSITE" id="PS50279">
    <property type="entry name" value="BPTI_KUNITZ_2"/>
    <property type="match status" value="1"/>
</dbReference>
<feature type="chain" id="PRO_5043125230" evidence="1">
    <location>
        <begin position="18"/>
        <end position="101"/>
    </location>
</feature>
<reference evidence="3 4" key="2">
    <citation type="submission" date="2018-11" db="EMBL/GenBank/DDBJ databases">
        <authorList>
            <consortium name="Pathogen Informatics"/>
        </authorList>
    </citation>
    <scope>NUCLEOTIDE SEQUENCE [LARGE SCALE GENOMIC DNA]</scope>
</reference>
<dbReference type="PANTHER" id="PTHR47248">
    <property type="entry name" value="PROTEIN CBG06772"/>
    <property type="match status" value="1"/>
</dbReference>
<dbReference type="SUPFAM" id="SSF57362">
    <property type="entry name" value="BPTI-like"/>
    <property type="match status" value="1"/>
</dbReference>
<dbReference type="Gene3D" id="4.10.410.10">
    <property type="entry name" value="Pancreatic trypsin inhibitor Kunitz domain"/>
    <property type="match status" value="1"/>
</dbReference>
<name>A0A0N4Y5Y1_NIPBR</name>
<proteinExistence type="predicted"/>
<dbReference type="PRINTS" id="PR00759">
    <property type="entry name" value="BASICPTASE"/>
</dbReference>
<dbReference type="OMA" id="VATQECY"/>
<reference evidence="5" key="1">
    <citation type="submission" date="2017-02" db="UniProtKB">
        <authorList>
            <consortium name="WormBaseParasite"/>
        </authorList>
    </citation>
    <scope>IDENTIFICATION</scope>
</reference>
<dbReference type="GO" id="GO:0004867">
    <property type="term" value="F:serine-type endopeptidase inhibitor activity"/>
    <property type="evidence" value="ECO:0007669"/>
    <property type="project" value="InterPro"/>
</dbReference>
<dbReference type="AlphaFoldDB" id="A0A0N4Y5Y1"/>
<keyword evidence="4" id="KW-1185">Reference proteome</keyword>
<gene>
    <name evidence="3" type="ORF">NBR_LOCUS11447</name>
</gene>
<dbReference type="EMBL" id="UYSL01020527">
    <property type="protein sequence ID" value="VDL75036.1"/>
    <property type="molecule type" value="Genomic_DNA"/>
</dbReference>
<evidence type="ECO:0000313" key="3">
    <source>
        <dbReference type="EMBL" id="VDL75036.1"/>
    </source>
</evidence>
<protein>
    <submittedName>
        <fullName evidence="5">BPTI/Kunitz inhibitor domain-containing protein</fullName>
    </submittedName>
</protein>
<evidence type="ECO:0000313" key="5">
    <source>
        <dbReference type="WBParaSite" id="NBR_0001144601-mRNA-1"/>
    </source>
</evidence>
<feature type="domain" description="BPTI/Kunitz inhibitor" evidence="2">
    <location>
        <begin position="36"/>
        <end position="96"/>
    </location>
</feature>